<dbReference type="RefSeq" id="WP_207859651.1">
    <property type="nucleotide sequence ID" value="NZ_JAFREP010000014.1"/>
</dbReference>
<name>A0A8J7QA01_9BACT</name>
<evidence type="ECO:0000313" key="1">
    <source>
        <dbReference type="EMBL" id="MBO1319744.1"/>
    </source>
</evidence>
<reference evidence="1" key="1">
    <citation type="submission" date="2021-03" db="EMBL/GenBank/DDBJ databases">
        <authorList>
            <person name="Wang G."/>
        </authorList>
    </citation>
    <scope>NUCLEOTIDE SEQUENCE</scope>
    <source>
        <strain evidence="1">KCTC 12899</strain>
    </source>
</reference>
<accession>A0A8J7QA01</accession>
<proteinExistence type="predicted"/>
<evidence type="ECO:0000313" key="2">
    <source>
        <dbReference type="Proteomes" id="UP000664417"/>
    </source>
</evidence>
<keyword evidence="2" id="KW-1185">Reference proteome</keyword>
<dbReference type="EMBL" id="JAFREP010000014">
    <property type="protein sequence ID" value="MBO1319744.1"/>
    <property type="molecule type" value="Genomic_DNA"/>
</dbReference>
<gene>
    <name evidence="1" type="ORF">J3U88_14810</name>
</gene>
<evidence type="ECO:0008006" key="3">
    <source>
        <dbReference type="Google" id="ProtNLM"/>
    </source>
</evidence>
<organism evidence="1 2">
    <name type="scientific">Acanthopleuribacter pedis</name>
    <dbReference type="NCBI Taxonomy" id="442870"/>
    <lineage>
        <taxon>Bacteria</taxon>
        <taxon>Pseudomonadati</taxon>
        <taxon>Acidobacteriota</taxon>
        <taxon>Holophagae</taxon>
        <taxon>Acanthopleuribacterales</taxon>
        <taxon>Acanthopleuribacteraceae</taxon>
        <taxon>Acanthopleuribacter</taxon>
    </lineage>
</organism>
<protein>
    <recommendedName>
        <fullName evidence="3">Phage tail assembly protein</fullName>
    </recommendedName>
</protein>
<sequence>MSDVIKTEFPFELPIGYTDKEGNSHRHGVMRMATAADEILPMKDPRVRNNPAYLSIILLARVITRLGSLDPINTDLVEQLYSQDFAYLQDLHHRINKTGTSAHQATCPKCDHRFEVAVEPTEGR</sequence>
<dbReference type="AlphaFoldDB" id="A0A8J7QA01"/>
<comment type="caution">
    <text evidence="1">The sequence shown here is derived from an EMBL/GenBank/DDBJ whole genome shotgun (WGS) entry which is preliminary data.</text>
</comment>
<dbReference type="Proteomes" id="UP000664417">
    <property type="component" value="Unassembled WGS sequence"/>
</dbReference>